<keyword evidence="6 7" id="KW-0472">Membrane</keyword>
<feature type="transmembrane region" description="Helical" evidence="7">
    <location>
        <begin position="105"/>
        <end position="126"/>
    </location>
</feature>
<evidence type="ECO:0000256" key="1">
    <source>
        <dbReference type="ARBA" id="ARBA00004651"/>
    </source>
</evidence>
<feature type="transmembrane region" description="Helical" evidence="7">
    <location>
        <begin position="138"/>
        <end position="166"/>
    </location>
</feature>
<name>A0A0H4I0S2_9GAMM</name>
<dbReference type="PATRIC" id="fig|330734.3.peg.222"/>
<keyword evidence="5 7" id="KW-1133">Transmembrane helix</keyword>
<keyword evidence="3" id="KW-1003">Cell membrane</keyword>
<keyword evidence="2" id="KW-0813">Transport</keyword>
<evidence type="ECO:0000313" key="9">
    <source>
        <dbReference type="Proteomes" id="UP000036406"/>
    </source>
</evidence>
<gene>
    <name evidence="8" type="ORF">ABA45_01025</name>
</gene>
<keyword evidence="4 7" id="KW-0812">Transmembrane</keyword>
<feature type="transmembrane region" description="Helical" evidence="7">
    <location>
        <begin position="186"/>
        <end position="206"/>
    </location>
</feature>
<keyword evidence="9" id="KW-1185">Reference proteome</keyword>
<dbReference type="Proteomes" id="UP000036406">
    <property type="component" value="Chromosome"/>
</dbReference>
<dbReference type="KEGG" id="mpq:ABA45_01025"/>
<evidence type="ECO:0000256" key="4">
    <source>
        <dbReference type="ARBA" id="ARBA00022692"/>
    </source>
</evidence>
<dbReference type="GO" id="GO:0005886">
    <property type="term" value="C:plasma membrane"/>
    <property type="evidence" value="ECO:0007669"/>
    <property type="project" value="UniProtKB-SubCell"/>
</dbReference>
<comment type="subcellular location">
    <subcellularLocation>
        <location evidence="1">Cell membrane</location>
        <topology evidence="1">Multi-pass membrane protein</topology>
    </subcellularLocation>
</comment>
<evidence type="ECO:0000256" key="2">
    <source>
        <dbReference type="ARBA" id="ARBA00022448"/>
    </source>
</evidence>
<protein>
    <submittedName>
        <fullName evidence="8">Membrane protein</fullName>
    </submittedName>
</protein>
<feature type="transmembrane region" description="Helical" evidence="7">
    <location>
        <begin position="71"/>
        <end position="99"/>
    </location>
</feature>
<evidence type="ECO:0000256" key="5">
    <source>
        <dbReference type="ARBA" id="ARBA00022989"/>
    </source>
</evidence>
<organism evidence="8 9">
    <name type="scientific">Marinobacter psychrophilus</name>
    <dbReference type="NCBI Taxonomy" id="330734"/>
    <lineage>
        <taxon>Bacteria</taxon>
        <taxon>Pseudomonadati</taxon>
        <taxon>Pseudomonadota</taxon>
        <taxon>Gammaproteobacteria</taxon>
        <taxon>Pseudomonadales</taxon>
        <taxon>Marinobacteraceae</taxon>
        <taxon>Marinobacter</taxon>
    </lineage>
</organism>
<dbReference type="EMBL" id="CP011494">
    <property type="protein sequence ID" value="AKO51180.1"/>
    <property type="molecule type" value="Genomic_DNA"/>
</dbReference>
<reference evidence="8 9" key="1">
    <citation type="submission" date="2015-05" db="EMBL/GenBank/DDBJ databases">
        <title>Complete genome of Marinobacter psychrophilus strain 20041T isolated from sea-ice of the Canadian Basin.</title>
        <authorList>
            <person name="Song L."/>
            <person name="Ren L."/>
            <person name="Yu Y."/>
            <person name="Wang X."/>
        </authorList>
    </citation>
    <scope>NUCLEOTIDE SEQUENCE [LARGE SCALE GENOMIC DNA]</scope>
    <source>
        <strain evidence="8 9">20041</strain>
    </source>
</reference>
<dbReference type="AlphaFoldDB" id="A0A0H4I0S2"/>
<dbReference type="Gene3D" id="1.10.1760.20">
    <property type="match status" value="1"/>
</dbReference>
<dbReference type="STRING" id="330734.ABA45_01025"/>
<feature type="transmembrane region" description="Helical" evidence="7">
    <location>
        <begin position="40"/>
        <end position="59"/>
    </location>
</feature>
<evidence type="ECO:0000256" key="3">
    <source>
        <dbReference type="ARBA" id="ARBA00022475"/>
    </source>
</evidence>
<dbReference type="RefSeq" id="WP_048383706.1">
    <property type="nucleotide sequence ID" value="NZ_CP011494.1"/>
</dbReference>
<proteinExistence type="predicted"/>
<sequence length="219" mass="24280">MGMTENLLSTTQWVITALLFAVILLAAVRSVDWHKLRQDTSLQHTFFGAAVALGFLWQLRAGISPGLSIHVFGITLVTLMLGWGLAVLAGLLALVIMVITGREPLIMFAANGLITVMVPALISYAIMLWERHRDFNNFFAYIFVCGFFGSAIAVAVAGVVMCLMLWTSGVYTFAELVHEYLSYLPLFMIPEGFANGAFVTGMMVFNPDRLTTLDQRRYR</sequence>
<dbReference type="GO" id="GO:0000041">
    <property type="term" value="P:transition metal ion transport"/>
    <property type="evidence" value="ECO:0007669"/>
    <property type="project" value="InterPro"/>
</dbReference>
<evidence type="ECO:0000313" key="8">
    <source>
        <dbReference type="EMBL" id="AKO51180.1"/>
    </source>
</evidence>
<evidence type="ECO:0000256" key="6">
    <source>
        <dbReference type="ARBA" id="ARBA00023136"/>
    </source>
</evidence>
<evidence type="ECO:0000256" key="7">
    <source>
        <dbReference type="SAM" id="Phobius"/>
    </source>
</evidence>
<dbReference type="Pfam" id="PF01891">
    <property type="entry name" value="CbiM"/>
    <property type="match status" value="1"/>
</dbReference>
<accession>A0A0H4I0S2</accession>
<dbReference type="InterPro" id="IPR002751">
    <property type="entry name" value="CbiM/NikMN"/>
</dbReference>